<dbReference type="AlphaFoldDB" id="A0A3M3X4S4"/>
<keyword evidence="7" id="KW-1185">Reference proteome</keyword>
<comment type="similarity">
    <text evidence="1">Belongs to the LysR transcriptional regulatory family.</text>
</comment>
<protein>
    <recommendedName>
        <fullName evidence="5">HTH lysR-type domain-containing protein</fullName>
    </recommendedName>
</protein>
<dbReference type="InterPro" id="IPR050389">
    <property type="entry name" value="LysR-type_TF"/>
</dbReference>
<reference evidence="6 7" key="1">
    <citation type="submission" date="2018-08" db="EMBL/GenBank/DDBJ databases">
        <title>Recombination of ecologically and evolutionarily significant loci maintains genetic cohesion in the Pseudomonas syringae species complex.</title>
        <authorList>
            <person name="Dillon M."/>
            <person name="Thakur S."/>
            <person name="Almeida R.N.D."/>
            <person name="Weir B.S."/>
            <person name="Guttman D.S."/>
        </authorList>
    </citation>
    <scope>NUCLEOTIDE SEQUENCE [LARGE SCALE GENOMIC DNA]</scope>
    <source>
        <strain evidence="6 7">ICMP 3555</strain>
    </source>
</reference>
<evidence type="ECO:0000256" key="2">
    <source>
        <dbReference type="ARBA" id="ARBA00023015"/>
    </source>
</evidence>
<dbReference type="SUPFAM" id="SSF46785">
    <property type="entry name" value="Winged helix' DNA-binding domain"/>
    <property type="match status" value="1"/>
</dbReference>
<dbReference type="Gene3D" id="1.10.10.10">
    <property type="entry name" value="Winged helix-like DNA-binding domain superfamily/Winged helix DNA-binding domain"/>
    <property type="match status" value="1"/>
</dbReference>
<evidence type="ECO:0000313" key="6">
    <source>
        <dbReference type="EMBL" id="RMP12658.1"/>
    </source>
</evidence>
<dbReference type="SUPFAM" id="SSF53850">
    <property type="entry name" value="Periplasmic binding protein-like II"/>
    <property type="match status" value="1"/>
</dbReference>
<name>A0A3M3X4S4_PSEMA</name>
<keyword evidence="4" id="KW-0804">Transcription</keyword>
<dbReference type="EMBL" id="RBQF01000079">
    <property type="protein sequence ID" value="RMP12658.1"/>
    <property type="molecule type" value="Genomic_DNA"/>
</dbReference>
<proteinExistence type="inferred from homology"/>
<keyword evidence="2" id="KW-0805">Transcription regulation</keyword>
<dbReference type="Pfam" id="PF03466">
    <property type="entry name" value="LysR_substrate"/>
    <property type="match status" value="1"/>
</dbReference>
<dbReference type="GO" id="GO:0003677">
    <property type="term" value="F:DNA binding"/>
    <property type="evidence" value="ECO:0007669"/>
    <property type="project" value="UniProtKB-KW"/>
</dbReference>
<dbReference type="PANTHER" id="PTHR30118">
    <property type="entry name" value="HTH-TYPE TRANSCRIPTIONAL REGULATOR LEUO-RELATED"/>
    <property type="match status" value="1"/>
</dbReference>
<accession>A0A3M3X4S4</accession>
<dbReference type="InterPro" id="IPR005119">
    <property type="entry name" value="LysR_subst-bd"/>
</dbReference>
<comment type="caution">
    <text evidence="6">The sequence shown here is derived from an EMBL/GenBank/DDBJ whole genome shotgun (WGS) entry which is preliminary data.</text>
</comment>
<dbReference type="InterPro" id="IPR036388">
    <property type="entry name" value="WH-like_DNA-bd_sf"/>
</dbReference>
<organism evidence="6 7">
    <name type="scientific">Pseudomonas marginalis pv. marginalis</name>
    <dbReference type="NCBI Taxonomy" id="97473"/>
    <lineage>
        <taxon>Bacteria</taxon>
        <taxon>Pseudomonadati</taxon>
        <taxon>Pseudomonadota</taxon>
        <taxon>Gammaproteobacteria</taxon>
        <taxon>Pseudomonadales</taxon>
        <taxon>Pseudomonadaceae</taxon>
        <taxon>Pseudomonas</taxon>
    </lineage>
</organism>
<evidence type="ECO:0000256" key="3">
    <source>
        <dbReference type="ARBA" id="ARBA00023125"/>
    </source>
</evidence>
<evidence type="ECO:0000313" key="7">
    <source>
        <dbReference type="Proteomes" id="UP000276587"/>
    </source>
</evidence>
<dbReference type="GO" id="GO:0003700">
    <property type="term" value="F:DNA-binding transcription factor activity"/>
    <property type="evidence" value="ECO:0007669"/>
    <property type="project" value="InterPro"/>
</dbReference>
<dbReference type="CDD" id="cd08464">
    <property type="entry name" value="PBP2_DntR_like_2"/>
    <property type="match status" value="1"/>
</dbReference>
<keyword evidence="3" id="KW-0238">DNA-binding</keyword>
<dbReference type="Pfam" id="PF00126">
    <property type="entry name" value="HTH_1"/>
    <property type="match status" value="1"/>
</dbReference>
<evidence type="ECO:0000259" key="5">
    <source>
        <dbReference type="PROSITE" id="PS50931"/>
    </source>
</evidence>
<dbReference type="Gene3D" id="3.40.190.10">
    <property type="entry name" value="Periplasmic binding protein-like II"/>
    <property type="match status" value="2"/>
</dbReference>
<dbReference type="PRINTS" id="PR00039">
    <property type="entry name" value="HTHLYSR"/>
</dbReference>
<dbReference type="PANTHER" id="PTHR30118:SF15">
    <property type="entry name" value="TRANSCRIPTIONAL REGULATORY PROTEIN"/>
    <property type="match status" value="1"/>
</dbReference>
<feature type="domain" description="HTH lysR-type" evidence="5">
    <location>
        <begin position="13"/>
        <end position="70"/>
    </location>
</feature>
<dbReference type="InterPro" id="IPR036390">
    <property type="entry name" value="WH_DNA-bd_sf"/>
</dbReference>
<evidence type="ECO:0000256" key="4">
    <source>
        <dbReference type="ARBA" id="ARBA00023163"/>
    </source>
</evidence>
<gene>
    <name evidence="6" type="ORF">ALQ29_00996</name>
</gene>
<sequence>MLNDMSKMNIANVDLNLLKTFEALHDESSASRAALRLGVTQSAISAGLRRLRDVYGDPLFVRTGRGLAPTLRANQLKPVISEALDRCRQSLAMIDPQTQHYQGRSVVVGLSDDFEIAYGRRLMEAIAQRLPKLRVIFRQTHSQIVGNALLDRSLDMAITAGGFAERRLSRRVLGEGDYACLVDPNSLAPGQQGISLDEFVAREHVLVSSGGFVGITDEGLAALGLSRQVCASTSHFAALAFLLTGSQAVATIPGHAAEAIASLTGLRTLPCPLALPRYPVELGWLTQAQLDPMLLKVHEAIVASFTSPPPSTC</sequence>
<dbReference type="Proteomes" id="UP000276587">
    <property type="component" value="Unassembled WGS sequence"/>
</dbReference>
<evidence type="ECO:0000256" key="1">
    <source>
        <dbReference type="ARBA" id="ARBA00009437"/>
    </source>
</evidence>
<dbReference type="InterPro" id="IPR000847">
    <property type="entry name" value="LysR_HTH_N"/>
</dbReference>
<dbReference type="PROSITE" id="PS50931">
    <property type="entry name" value="HTH_LYSR"/>
    <property type="match status" value="1"/>
</dbReference>